<reference evidence="1 2" key="2">
    <citation type="journal article" date="2014" name="Emerg. Microbes Infect.">
        <title>Potential impact on kidney infection: a whole-genome analysis of Leptospira santarosai serovar Shermani.</title>
        <authorList>
            <person name="Chou L.F."/>
            <person name="Chen T.W."/>
            <person name="Ko Y.C."/>
            <person name="Pan M.J."/>
            <person name="Tian Y.C."/>
            <person name="Chiu C.H."/>
            <person name="Tang P."/>
            <person name="Hung C.C."/>
            <person name="Yang C.W."/>
        </authorList>
    </citation>
    <scope>NUCLEOTIDE SEQUENCE</scope>
    <source>
        <strain evidence="1 2">LT 821</strain>
    </source>
</reference>
<dbReference type="Proteomes" id="UP000035800">
    <property type="component" value="Chromosome I"/>
</dbReference>
<proteinExistence type="predicted"/>
<sequence>MNLTLYFKISFHLRKPINFLAERTFGIKVVSVFI</sequence>
<evidence type="ECO:0000313" key="1">
    <source>
        <dbReference type="EMBL" id="AIT10827.1"/>
    </source>
</evidence>
<name>A0A097ESB4_9LEPT</name>
<gene>
    <name evidence="1" type="ORF">LSS_21025</name>
</gene>
<accession>A0A097ESB4</accession>
<reference evidence="1 2" key="1">
    <citation type="journal article" date="2012" name="Gene">
        <title>Sequence of Leptospira santarosai serovar Shermani genome and prediction of virulence-associated genes.</title>
        <authorList>
            <person name="Chou L.F."/>
            <person name="Chen Y.T."/>
            <person name="Lu C.W."/>
            <person name="Ko Y.C."/>
            <person name="Tang C.Y."/>
            <person name="Pan M.J."/>
            <person name="Tian Y.C."/>
            <person name="Chiu C.H."/>
            <person name="Hung C.C."/>
            <person name="Yang C.W."/>
        </authorList>
    </citation>
    <scope>NUCLEOTIDE SEQUENCE [LARGE SCALE GENOMIC DNA]</scope>
    <source>
        <strain evidence="1">LT 821</strain>
    </source>
</reference>
<organism evidence="1 2">
    <name type="scientific">Leptospira santarosai serovar Shermani str. LT 821</name>
    <dbReference type="NCBI Taxonomy" id="758847"/>
    <lineage>
        <taxon>Bacteria</taxon>
        <taxon>Pseudomonadati</taxon>
        <taxon>Spirochaetota</taxon>
        <taxon>Spirochaetia</taxon>
        <taxon>Leptospirales</taxon>
        <taxon>Leptospiraceae</taxon>
        <taxon>Leptospira</taxon>
    </lineage>
</organism>
<dbReference type="AlphaFoldDB" id="A0A097ESB4"/>
<dbReference type="KEGG" id="lst:LSS_21025"/>
<dbReference type="EMBL" id="CP006694">
    <property type="protein sequence ID" value="AIT10827.1"/>
    <property type="molecule type" value="Genomic_DNA"/>
</dbReference>
<protein>
    <submittedName>
        <fullName evidence="1">Uncharacterized protein</fullName>
    </submittedName>
</protein>
<evidence type="ECO:0000313" key="2">
    <source>
        <dbReference type="Proteomes" id="UP000035800"/>
    </source>
</evidence>